<evidence type="ECO:0000256" key="2">
    <source>
        <dbReference type="PROSITE-ProRule" id="PRU00169"/>
    </source>
</evidence>
<sequence length="379" mass="41218">MNEKAKILVVDDVETVRRLLKMGLSRSFEVIDAGSGEEALAMLGEVRPAAILLDVEMHPGMDGFETCRRIRANEEFAQVPIVFVSAREEIEDRLAGYEAGGEDYVVKPFSAPELVAKLQRLIDSTAERGRLNGLARDASCAAMTAMQSMSEMGALLEVVKQLGTAAAVLELADAMVAGVALYGLDACVQVRVPMGGVTRCRGGEASPLEVSVMDHLVSMGRLVQFKARMVINYPVVSLLVRDMPLEDEDRCGRLRDHLTMLVETADVHAGALAALALARSRDDEIVRLALSMTEVLGEVDKAQRDNQVSSRIALENVRQRVDAAYVSMMLTTTQENMLNRALDDGVEELLNSQADISDLQNRLSQMVADLRRVAGGESA</sequence>
<comment type="caution">
    <text evidence="4">The sequence shown here is derived from an EMBL/GenBank/DDBJ whole genome shotgun (WGS) entry which is preliminary data.</text>
</comment>
<evidence type="ECO:0000259" key="3">
    <source>
        <dbReference type="PROSITE" id="PS50110"/>
    </source>
</evidence>
<feature type="domain" description="Response regulatory" evidence="3">
    <location>
        <begin position="6"/>
        <end position="122"/>
    </location>
</feature>
<name>A0A838YF65_9NEIS</name>
<dbReference type="GO" id="GO:0000160">
    <property type="term" value="P:phosphorelay signal transduction system"/>
    <property type="evidence" value="ECO:0007669"/>
    <property type="project" value="InterPro"/>
</dbReference>
<evidence type="ECO:0000313" key="4">
    <source>
        <dbReference type="EMBL" id="MBA4709384.1"/>
    </source>
</evidence>
<dbReference type="InterPro" id="IPR050595">
    <property type="entry name" value="Bact_response_regulator"/>
</dbReference>
<dbReference type="Pfam" id="PF00072">
    <property type="entry name" value="Response_reg"/>
    <property type="match status" value="1"/>
</dbReference>
<dbReference type="InterPro" id="IPR011006">
    <property type="entry name" value="CheY-like_superfamily"/>
</dbReference>
<reference evidence="4 5" key="1">
    <citation type="submission" date="2020-07" db="EMBL/GenBank/DDBJ databases">
        <title>Draft genome sequence of violacein-producing bacteria and related species.</title>
        <authorList>
            <person name="Wilson H.S."/>
            <person name="De Leon M.E."/>
        </authorList>
    </citation>
    <scope>NUCLEOTIDE SEQUENCE [LARGE SCALE GENOMIC DNA]</scope>
    <source>
        <strain evidence="4 5">HSC-21Su07</strain>
    </source>
</reference>
<keyword evidence="1 2" id="KW-0597">Phosphoprotein</keyword>
<evidence type="ECO:0000313" key="5">
    <source>
        <dbReference type="Proteomes" id="UP000545606"/>
    </source>
</evidence>
<dbReference type="EMBL" id="JACERN010000033">
    <property type="protein sequence ID" value="MBA4709384.1"/>
    <property type="molecule type" value="Genomic_DNA"/>
</dbReference>
<feature type="modified residue" description="4-aspartylphosphate" evidence="2">
    <location>
        <position position="54"/>
    </location>
</feature>
<dbReference type="PANTHER" id="PTHR44591:SF3">
    <property type="entry name" value="RESPONSE REGULATORY DOMAIN-CONTAINING PROTEIN"/>
    <property type="match status" value="1"/>
</dbReference>
<keyword evidence="5" id="KW-1185">Reference proteome</keyword>
<protein>
    <submittedName>
        <fullName evidence="4">Response regulator</fullName>
    </submittedName>
</protein>
<proteinExistence type="predicted"/>
<dbReference type="AlphaFoldDB" id="A0A838YF65"/>
<dbReference type="SUPFAM" id="SSF52172">
    <property type="entry name" value="CheY-like"/>
    <property type="match status" value="1"/>
</dbReference>
<dbReference type="PROSITE" id="PS50110">
    <property type="entry name" value="RESPONSE_REGULATORY"/>
    <property type="match status" value="1"/>
</dbReference>
<dbReference type="SMART" id="SM00448">
    <property type="entry name" value="REC"/>
    <property type="match status" value="1"/>
</dbReference>
<dbReference type="InterPro" id="IPR001789">
    <property type="entry name" value="Sig_transdc_resp-reg_receiver"/>
</dbReference>
<dbReference type="RefSeq" id="WP_181836426.1">
    <property type="nucleotide sequence ID" value="NZ_JACERN010000033.1"/>
</dbReference>
<evidence type="ECO:0000256" key="1">
    <source>
        <dbReference type="ARBA" id="ARBA00022553"/>
    </source>
</evidence>
<dbReference type="PANTHER" id="PTHR44591">
    <property type="entry name" value="STRESS RESPONSE REGULATOR PROTEIN 1"/>
    <property type="match status" value="1"/>
</dbReference>
<dbReference type="Proteomes" id="UP000545606">
    <property type="component" value="Unassembled WGS sequence"/>
</dbReference>
<organism evidence="4 5">
    <name type="scientific">Aquitalea aquatica</name>
    <dbReference type="NCBI Taxonomy" id="3044273"/>
    <lineage>
        <taxon>Bacteria</taxon>
        <taxon>Pseudomonadati</taxon>
        <taxon>Pseudomonadota</taxon>
        <taxon>Betaproteobacteria</taxon>
        <taxon>Neisseriales</taxon>
        <taxon>Chromobacteriaceae</taxon>
        <taxon>Aquitalea</taxon>
    </lineage>
</organism>
<dbReference type="Gene3D" id="3.40.50.2300">
    <property type="match status" value="1"/>
</dbReference>
<gene>
    <name evidence="4" type="ORF">H2Z84_13460</name>
</gene>
<accession>A0A838YF65</accession>